<dbReference type="PANTHER" id="PTHR32060:SF30">
    <property type="entry name" value="CARBOXY-TERMINAL PROCESSING PROTEASE CTPA"/>
    <property type="match status" value="1"/>
</dbReference>
<dbReference type="PANTHER" id="PTHR32060">
    <property type="entry name" value="TAIL-SPECIFIC PROTEASE"/>
    <property type="match status" value="1"/>
</dbReference>
<dbReference type="GO" id="GO:0008233">
    <property type="term" value="F:peptidase activity"/>
    <property type="evidence" value="ECO:0007669"/>
    <property type="project" value="UniProtKB-KW"/>
</dbReference>
<dbReference type="InterPro" id="IPR055210">
    <property type="entry name" value="CtpA/B_N"/>
</dbReference>
<organism evidence="8 9">
    <name type="scientific">Candidatus Enterococcus lowellii</name>
    <dbReference type="NCBI Taxonomy" id="2230877"/>
    <lineage>
        <taxon>Bacteria</taxon>
        <taxon>Bacillati</taxon>
        <taxon>Bacillota</taxon>
        <taxon>Bacilli</taxon>
        <taxon>Lactobacillales</taxon>
        <taxon>Enterococcaceae</taxon>
        <taxon>Enterococcus</taxon>
    </lineage>
</organism>
<name>A0ABZ2SMQ5_9ENTE</name>
<dbReference type="Gene3D" id="1.10.101.10">
    <property type="entry name" value="PGBD-like superfamily/PGBD"/>
    <property type="match status" value="1"/>
</dbReference>
<sequence length="473" mass="51732">MQNKQIPFHRYIISLICVAVISGGGVYIANNSGVTLASEEEDELQKVHTLYRTLQEDYYQKVDKDTLIEGALKGMTEALNDPYTTYLGKEEAEQLSNSLADSFEGIGATLTLVDNLPEVAQAPVKDSPAEKAGLKVHDKILKVDGKETIGQTLNEVVQSIRGEKGTQVTLTIQRADKTFDVEITRGKIPIASLIAEMDENQPTIGKIQIASFNESTARELQEAIEKLRKEGAQSFIIDLRQNPGGYLSQVEAMASMFLEDGQTIVQFETDDQIVGSSKASSDLDGGFKVTEPVAVLVDGGSASASEIFAAALKESANVPVIGTKTFGKGTVQAVNGFGDQSELKMTVQKWLTPSGEWINEKGLKPTIEVDFPEYAYLPPLPKNETLKKGMTSEDVENLNTFLHVLAYQTEGNTFNDATEQAVKDFQSSNKLKETGEVDAETAVVIELKITDQLRKSDQMYEKAVEVLTKESKQ</sequence>
<keyword evidence="6" id="KW-0812">Transmembrane</keyword>
<dbReference type="SUPFAM" id="SSF47090">
    <property type="entry name" value="PGBD-like"/>
    <property type="match status" value="1"/>
</dbReference>
<proteinExistence type="inferred from homology"/>
<dbReference type="GO" id="GO:0006508">
    <property type="term" value="P:proteolysis"/>
    <property type="evidence" value="ECO:0007669"/>
    <property type="project" value="UniProtKB-KW"/>
</dbReference>
<gene>
    <name evidence="8" type="ORF">DOK78_001552</name>
</gene>
<keyword evidence="6" id="KW-0472">Membrane</keyword>
<dbReference type="SUPFAM" id="SSF50156">
    <property type="entry name" value="PDZ domain-like"/>
    <property type="match status" value="1"/>
</dbReference>
<dbReference type="Gene3D" id="3.30.750.44">
    <property type="match status" value="1"/>
</dbReference>
<dbReference type="InterPro" id="IPR004447">
    <property type="entry name" value="Peptidase_S41A"/>
</dbReference>
<evidence type="ECO:0000256" key="6">
    <source>
        <dbReference type="SAM" id="Phobius"/>
    </source>
</evidence>
<protein>
    <submittedName>
        <fullName evidence="8">Carboxyl-terminal processing protease</fullName>
    </submittedName>
</protein>
<dbReference type="CDD" id="cd06782">
    <property type="entry name" value="cpPDZ_CPP-like"/>
    <property type="match status" value="1"/>
</dbReference>
<dbReference type="PROSITE" id="PS50106">
    <property type="entry name" value="PDZ"/>
    <property type="match status" value="1"/>
</dbReference>
<dbReference type="SMART" id="SM00245">
    <property type="entry name" value="TSPc"/>
    <property type="match status" value="1"/>
</dbReference>
<feature type="domain" description="PDZ" evidence="7">
    <location>
        <begin position="96"/>
        <end position="161"/>
    </location>
</feature>
<feature type="transmembrane region" description="Helical" evidence="6">
    <location>
        <begin position="12"/>
        <end position="29"/>
    </location>
</feature>
<keyword evidence="6" id="KW-1133">Transmembrane helix</keyword>
<dbReference type="InterPro" id="IPR005151">
    <property type="entry name" value="Tail-specific_protease"/>
</dbReference>
<evidence type="ECO:0000259" key="7">
    <source>
        <dbReference type="PROSITE" id="PS50106"/>
    </source>
</evidence>
<dbReference type="InterPro" id="IPR029045">
    <property type="entry name" value="ClpP/crotonase-like_dom_sf"/>
</dbReference>
<dbReference type="Proteomes" id="UP000664701">
    <property type="component" value="Chromosome"/>
</dbReference>
<dbReference type="SMART" id="SM00228">
    <property type="entry name" value="PDZ"/>
    <property type="match status" value="1"/>
</dbReference>
<keyword evidence="2 5" id="KW-0645">Protease</keyword>
<dbReference type="InterPro" id="IPR041489">
    <property type="entry name" value="PDZ_6"/>
</dbReference>
<dbReference type="SUPFAM" id="SSF52096">
    <property type="entry name" value="ClpP/crotonase"/>
    <property type="match status" value="1"/>
</dbReference>
<dbReference type="InterPro" id="IPR036365">
    <property type="entry name" value="PGBD-like_sf"/>
</dbReference>
<dbReference type="Gene3D" id="3.90.226.10">
    <property type="entry name" value="2-enoyl-CoA Hydratase, Chain A, domain 1"/>
    <property type="match status" value="1"/>
</dbReference>
<dbReference type="Pfam" id="PF17820">
    <property type="entry name" value="PDZ_6"/>
    <property type="match status" value="1"/>
</dbReference>
<evidence type="ECO:0000313" key="9">
    <source>
        <dbReference type="Proteomes" id="UP000664701"/>
    </source>
</evidence>
<evidence type="ECO:0000256" key="1">
    <source>
        <dbReference type="ARBA" id="ARBA00009179"/>
    </source>
</evidence>
<dbReference type="Pfam" id="PF22694">
    <property type="entry name" value="CtpB_N-like"/>
    <property type="match status" value="1"/>
</dbReference>
<keyword evidence="4 5" id="KW-0720">Serine protease</keyword>
<dbReference type="Gene3D" id="2.30.42.10">
    <property type="match status" value="1"/>
</dbReference>
<evidence type="ECO:0000256" key="4">
    <source>
        <dbReference type="ARBA" id="ARBA00022825"/>
    </source>
</evidence>
<dbReference type="EMBL" id="CP147251">
    <property type="protein sequence ID" value="WYJ76915.1"/>
    <property type="molecule type" value="Genomic_DNA"/>
</dbReference>
<reference evidence="8 9" key="2">
    <citation type="submission" date="2024-03" db="EMBL/GenBank/DDBJ databases">
        <title>The Genome Sequence of Enterococcus sp. DIV2402.</title>
        <authorList>
            <consortium name="The Broad Institute Genomics Platform"/>
            <consortium name="The Broad Institute Microbial Omics Core"/>
            <consortium name="The Broad Institute Genomic Center for Infectious Diseases"/>
            <person name="Earl A."/>
            <person name="Manson A."/>
            <person name="Gilmore M."/>
            <person name="Schwartman J."/>
            <person name="Shea T."/>
            <person name="Abouelleil A."/>
            <person name="Cao P."/>
            <person name="Chapman S."/>
            <person name="Cusick C."/>
            <person name="Young S."/>
            <person name="Neafsey D."/>
            <person name="Nusbaum C."/>
            <person name="Birren B."/>
        </authorList>
    </citation>
    <scope>NUCLEOTIDE SEQUENCE [LARGE SCALE GENOMIC DNA]</scope>
    <source>
        <strain evidence="8 9">DIV2402</strain>
    </source>
</reference>
<dbReference type="InterPro" id="IPR002477">
    <property type="entry name" value="Peptidoglycan-bd-like"/>
</dbReference>
<dbReference type="Pfam" id="PF03572">
    <property type="entry name" value="Peptidase_S41"/>
    <property type="match status" value="1"/>
</dbReference>
<keyword evidence="3 5" id="KW-0378">Hydrolase</keyword>
<dbReference type="InterPro" id="IPR036034">
    <property type="entry name" value="PDZ_sf"/>
</dbReference>
<reference evidence="8 9" key="1">
    <citation type="submission" date="2021-03" db="EMBL/GenBank/DDBJ databases">
        <authorList>
            <person name="Gilmore M.S."/>
            <person name="Schwartzman J."/>
            <person name="Van Tyne D."/>
            <person name="Martin M."/>
            <person name="Earl A.M."/>
            <person name="Manson A.L."/>
            <person name="Straub T."/>
            <person name="Salamzade R."/>
            <person name="Saavedra J."/>
            <person name="Lebreton F."/>
            <person name="Prichula J."/>
            <person name="Schaufler K."/>
            <person name="Gaca A."/>
            <person name="Sgardioli B."/>
            <person name="Wagenaar J."/>
            <person name="Strong T."/>
        </authorList>
    </citation>
    <scope>NUCLEOTIDE SEQUENCE [LARGE SCALE GENOMIC DNA]</scope>
    <source>
        <strain evidence="8 9">DIV2402</strain>
    </source>
</reference>
<accession>A0ABZ2SMQ5</accession>
<dbReference type="RefSeq" id="WP_207940901.1">
    <property type="nucleotide sequence ID" value="NZ_CP147251.1"/>
</dbReference>
<dbReference type="NCBIfam" id="TIGR00225">
    <property type="entry name" value="prc"/>
    <property type="match status" value="1"/>
</dbReference>
<evidence type="ECO:0000313" key="8">
    <source>
        <dbReference type="EMBL" id="WYJ76915.1"/>
    </source>
</evidence>
<dbReference type="InterPro" id="IPR001478">
    <property type="entry name" value="PDZ"/>
</dbReference>
<comment type="similarity">
    <text evidence="1 5">Belongs to the peptidase S41A family.</text>
</comment>
<keyword evidence="9" id="KW-1185">Reference proteome</keyword>
<evidence type="ECO:0000256" key="5">
    <source>
        <dbReference type="RuleBase" id="RU004404"/>
    </source>
</evidence>
<evidence type="ECO:0000256" key="3">
    <source>
        <dbReference type="ARBA" id="ARBA00022801"/>
    </source>
</evidence>
<dbReference type="InterPro" id="IPR036366">
    <property type="entry name" value="PGBDSf"/>
</dbReference>
<dbReference type="Pfam" id="PF01471">
    <property type="entry name" value="PG_binding_1"/>
    <property type="match status" value="1"/>
</dbReference>
<dbReference type="CDD" id="cd07560">
    <property type="entry name" value="Peptidase_S41_CPP"/>
    <property type="match status" value="1"/>
</dbReference>
<evidence type="ECO:0000256" key="2">
    <source>
        <dbReference type="ARBA" id="ARBA00022670"/>
    </source>
</evidence>